<proteinExistence type="predicted"/>
<dbReference type="RefSeq" id="WP_152127054.1">
    <property type="nucleotide sequence ID" value="NZ_WELI01000018.1"/>
</dbReference>
<protein>
    <recommendedName>
        <fullName evidence="3">Protein phosphatase 2C domain-containing protein</fullName>
    </recommendedName>
</protein>
<dbReference type="Proteomes" id="UP000488299">
    <property type="component" value="Unassembled WGS sequence"/>
</dbReference>
<accession>A0A7J5TSI2</accession>
<sequence length="286" mass="32145">MVPVYLDANTSDPGWQSVWQSVAKPDGDYVPHNQDAAHPVRWFLSDGAGGTGFFAADWARHLCEHLPAKPFQTKEAVTEWFEKLRVPFFNAKRSEAAQSFSDILDDYDREGSSATLLAVWPIANKQIQVLHYGDSAAFLLDRQGHLKQRTTALIDFTEPPWLLHSNESLLPEHLHLNIWPVAEGDTLLLASDALAQWLLIQFTLREPALQPELDAVLATPYGLGNQIIYCQQQHEPALTLPDLLHHLAEMCATEAAFCTFTTNLYQRGQLALDDYTLRLCLRTPTS</sequence>
<dbReference type="EMBL" id="WELI01000018">
    <property type="protein sequence ID" value="KAB7725993.1"/>
    <property type="molecule type" value="Genomic_DNA"/>
</dbReference>
<evidence type="ECO:0008006" key="3">
    <source>
        <dbReference type="Google" id="ProtNLM"/>
    </source>
</evidence>
<evidence type="ECO:0000313" key="2">
    <source>
        <dbReference type="Proteomes" id="UP000488299"/>
    </source>
</evidence>
<name>A0A7J5TSI2_9BACT</name>
<dbReference type="InterPro" id="IPR036457">
    <property type="entry name" value="PPM-type-like_dom_sf"/>
</dbReference>
<evidence type="ECO:0000313" key="1">
    <source>
        <dbReference type="EMBL" id="KAB7725993.1"/>
    </source>
</evidence>
<keyword evidence="2" id="KW-1185">Reference proteome</keyword>
<gene>
    <name evidence="1" type="ORF">F5984_25385</name>
</gene>
<dbReference type="Gene3D" id="3.60.40.10">
    <property type="entry name" value="PPM-type phosphatase domain"/>
    <property type="match status" value="1"/>
</dbReference>
<reference evidence="1 2" key="1">
    <citation type="submission" date="2019-10" db="EMBL/GenBank/DDBJ databases">
        <title>Rudanella paleaurantiibacter sp. nov., isolated from sludge.</title>
        <authorList>
            <person name="Xu S.Q."/>
        </authorList>
    </citation>
    <scope>NUCLEOTIDE SEQUENCE [LARGE SCALE GENOMIC DNA]</scope>
    <source>
        <strain evidence="1 2">HX-22-17</strain>
    </source>
</reference>
<comment type="caution">
    <text evidence="1">The sequence shown here is derived from an EMBL/GenBank/DDBJ whole genome shotgun (WGS) entry which is preliminary data.</text>
</comment>
<dbReference type="SUPFAM" id="SSF81606">
    <property type="entry name" value="PP2C-like"/>
    <property type="match status" value="1"/>
</dbReference>
<dbReference type="AlphaFoldDB" id="A0A7J5TSI2"/>
<organism evidence="1 2">
    <name type="scientific">Rudanella paleaurantiibacter</name>
    <dbReference type="NCBI Taxonomy" id="2614655"/>
    <lineage>
        <taxon>Bacteria</taxon>
        <taxon>Pseudomonadati</taxon>
        <taxon>Bacteroidota</taxon>
        <taxon>Cytophagia</taxon>
        <taxon>Cytophagales</taxon>
        <taxon>Cytophagaceae</taxon>
        <taxon>Rudanella</taxon>
    </lineage>
</organism>